<dbReference type="AlphaFoldDB" id="A0A0A8XS63"/>
<dbReference type="EMBL" id="GBRH01281081">
    <property type="protein sequence ID" value="JAD16814.1"/>
    <property type="molecule type" value="Transcribed_RNA"/>
</dbReference>
<sequence>MLSDLSLDLPRCRHRADDVVDDLHVHSVLEVTGRRCICQIWWYSTIQLNKRKWGEERR</sequence>
<accession>A0A0A8XS63</accession>
<evidence type="ECO:0000313" key="1">
    <source>
        <dbReference type="EMBL" id="JAD16814.1"/>
    </source>
</evidence>
<reference evidence="1" key="1">
    <citation type="submission" date="2014-09" db="EMBL/GenBank/DDBJ databases">
        <authorList>
            <person name="Magalhaes I.L.F."/>
            <person name="Oliveira U."/>
            <person name="Santos F.R."/>
            <person name="Vidigal T.H.D.A."/>
            <person name="Brescovit A.D."/>
            <person name="Santos A.J."/>
        </authorList>
    </citation>
    <scope>NUCLEOTIDE SEQUENCE</scope>
    <source>
        <tissue evidence="1">Shoot tissue taken approximately 20 cm above the soil surface</tissue>
    </source>
</reference>
<reference evidence="1" key="2">
    <citation type="journal article" date="2015" name="Data Brief">
        <title>Shoot transcriptome of the giant reed, Arundo donax.</title>
        <authorList>
            <person name="Barrero R.A."/>
            <person name="Guerrero F.D."/>
            <person name="Moolhuijzen P."/>
            <person name="Goolsby J.A."/>
            <person name="Tidwell J."/>
            <person name="Bellgard S.E."/>
            <person name="Bellgard M.I."/>
        </authorList>
    </citation>
    <scope>NUCLEOTIDE SEQUENCE</scope>
    <source>
        <tissue evidence="1">Shoot tissue taken approximately 20 cm above the soil surface</tissue>
    </source>
</reference>
<proteinExistence type="predicted"/>
<name>A0A0A8XS63_ARUDO</name>
<organism evidence="1">
    <name type="scientific">Arundo donax</name>
    <name type="common">Giant reed</name>
    <name type="synonym">Donax arundinaceus</name>
    <dbReference type="NCBI Taxonomy" id="35708"/>
    <lineage>
        <taxon>Eukaryota</taxon>
        <taxon>Viridiplantae</taxon>
        <taxon>Streptophyta</taxon>
        <taxon>Embryophyta</taxon>
        <taxon>Tracheophyta</taxon>
        <taxon>Spermatophyta</taxon>
        <taxon>Magnoliopsida</taxon>
        <taxon>Liliopsida</taxon>
        <taxon>Poales</taxon>
        <taxon>Poaceae</taxon>
        <taxon>PACMAD clade</taxon>
        <taxon>Arundinoideae</taxon>
        <taxon>Arundineae</taxon>
        <taxon>Arundo</taxon>
    </lineage>
</organism>
<protein>
    <submittedName>
        <fullName evidence="1">Uncharacterized protein</fullName>
    </submittedName>
</protein>